<evidence type="ECO:0000313" key="2">
    <source>
        <dbReference type="Proteomes" id="UP000652219"/>
    </source>
</evidence>
<dbReference type="Proteomes" id="UP000652219">
    <property type="component" value="Unassembled WGS sequence"/>
</dbReference>
<sequence length="77" mass="8695">TLPASLKRFHIWDSSLGDLQDDLRWLAEERKSGAMPLLEKIGVDRIDGNQLRRVKCLRKGGVSFRKAASRSSPEAFL</sequence>
<comment type="caution">
    <text evidence="1">The sequence shown here is derived from an EMBL/GenBank/DDBJ whole genome shotgun (WGS) entry which is preliminary data.</text>
</comment>
<organism evidence="1 2">
    <name type="scientific">Colletotrichum sojae</name>
    <dbReference type="NCBI Taxonomy" id="2175907"/>
    <lineage>
        <taxon>Eukaryota</taxon>
        <taxon>Fungi</taxon>
        <taxon>Dikarya</taxon>
        <taxon>Ascomycota</taxon>
        <taxon>Pezizomycotina</taxon>
        <taxon>Sordariomycetes</taxon>
        <taxon>Hypocreomycetidae</taxon>
        <taxon>Glomerellales</taxon>
        <taxon>Glomerellaceae</taxon>
        <taxon>Colletotrichum</taxon>
        <taxon>Colletotrichum orchidearum species complex</taxon>
    </lineage>
</organism>
<accession>A0A8H6ILG4</accession>
<evidence type="ECO:0000313" key="1">
    <source>
        <dbReference type="EMBL" id="KAF6783753.1"/>
    </source>
</evidence>
<feature type="non-terminal residue" evidence="1">
    <location>
        <position position="1"/>
    </location>
</feature>
<proteinExistence type="predicted"/>
<dbReference type="AlphaFoldDB" id="A0A8H6ILG4"/>
<keyword evidence="2" id="KW-1185">Reference proteome</keyword>
<dbReference type="EMBL" id="WIGN01000796">
    <property type="protein sequence ID" value="KAF6783753.1"/>
    <property type="molecule type" value="Genomic_DNA"/>
</dbReference>
<name>A0A8H6ILG4_9PEZI</name>
<protein>
    <submittedName>
        <fullName evidence="1">Uncharacterized protein</fullName>
    </submittedName>
</protein>
<reference evidence="1 2" key="1">
    <citation type="journal article" date="2020" name="Phytopathology">
        <title>Genome Sequence Resources of Colletotrichum truncatum, C. plurivorum, C. musicola, and C. sojae: Four Species Pathogenic to Soybean (Glycine max).</title>
        <authorList>
            <person name="Rogerio F."/>
            <person name="Boufleur T.R."/>
            <person name="Ciampi-Guillardi M."/>
            <person name="Sukno S.A."/>
            <person name="Thon M.R."/>
            <person name="Massola Junior N.S."/>
            <person name="Baroncelli R."/>
        </authorList>
    </citation>
    <scope>NUCLEOTIDE SEQUENCE [LARGE SCALE GENOMIC DNA]</scope>
    <source>
        <strain evidence="1 2">LFN0009</strain>
    </source>
</reference>
<gene>
    <name evidence="1" type="ORF">CSOJ01_15860</name>
</gene>